<proteinExistence type="predicted"/>
<keyword evidence="1 2" id="KW-0238">DNA-binding</keyword>
<dbReference type="InterPro" id="IPR050109">
    <property type="entry name" value="HTH-type_TetR-like_transc_reg"/>
</dbReference>
<dbReference type="eggNOG" id="COG1309">
    <property type="taxonomic scope" value="Bacteria"/>
</dbReference>
<dbReference type="GO" id="GO:0006355">
    <property type="term" value="P:regulation of DNA-templated transcription"/>
    <property type="evidence" value="ECO:0007669"/>
    <property type="project" value="UniProtKB-ARBA"/>
</dbReference>
<protein>
    <submittedName>
        <fullName evidence="4">TetR family transcriptional regulator</fullName>
    </submittedName>
</protein>
<dbReference type="PANTHER" id="PTHR30328:SF54">
    <property type="entry name" value="HTH-TYPE TRANSCRIPTIONAL REPRESSOR SCO4008"/>
    <property type="match status" value="1"/>
</dbReference>
<evidence type="ECO:0000256" key="1">
    <source>
        <dbReference type="ARBA" id="ARBA00023125"/>
    </source>
</evidence>
<dbReference type="AlphaFoldDB" id="A0A084JGQ7"/>
<dbReference type="PANTHER" id="PTHR30328">
    <property type="entry name" value="TRANSCRIPTIONAL REPRESSOR"/>
    <property type="match status" value="1"/>
</dbReference>
<dbReference type="PROSITE" id="PS50977">
    <property type="entry name" value="HTH_TETR_2"/>
    <property type="match status" value="1"/>
</dbReference>
<dbReference type="Proteomes" id="UP000028542">
    <property type="component" value="Unassembled WGS sequence"/>
</dbReference>
<dbReference type="Gene3D" id="1.10.10.60">
    <property type="entry name" value="Homeodomain-like"/>
    <property type="match status" value="1"/>
</dbReference>
<evidence type="ECO:0000313" key="4">
    <source>
        <dbReference type="EMBL" id="KEZ88141.1"/>
    </source>
</evidence>
<dbReference type="Gene3D" id="1.10.357.10">
    <property type="entry name" value="Tetracycline Repressor, domain 2"/>
    <property type="match status" value="1"/>
</dbReference>
<dbReference type="STRING" id="318464.IO99_03170"/>
<dbReference type="GO" id="GO:0003677">
    <property type="term" value="F:DNA binding"/>
    <property type="evidence" value="ECO:0007669"/>
    <property type="project" value="UniProtKB-UniRule"/>
</dbReference>
<reference evidence="4 5" key="1">
    <citation type="submission" date="2014-07" db="EMBL/GenBank/DDBJ databases">
        <title>Draft genome of Clostridium sulfidigenes 113A isolated from sediments associated with methane hydrate from Krishna Godavari basin.</title>
        <authorList>
            <person name="Honkalas V.S."/>
            <person name="Dabir A.P."/>
            <person name="Arora P."/>
            <person name="Dhakephalkar P.K."/>
        </authorList>
    </citation>
    <scope>NUCLEOTIDE SEQUENCE [LARGE SCALE GENOMIC DNA]</scope>
    <source>
        <strain evidence="4 5">113A</strain>
    </source>
</reference>
<evidence type="ECO:0000256" key="2">
    <source>
        <dbReference type="PROSITE-ProRule" id="PRU00335"/>
    </source>
</evidence>
<sequence length="206" mass="24784">MNQKEKSQISKDKILNAAIAEFGTKTYENASLNNICNDNKISKGLIYHYFKNKDELFLKCVKVCFDELVDYLSKEEFDQLDFQKYMQNYFDLRYRFFKENNYYSHIFFHAILQPPVHLKEQIKDLRADFDTLNISHYRMALSNVTLRDNITEEEAMEYFFVFQEMFNGYFQSKAYENLDFNSLIEMHELKLSKILNIMLYGISKEE</sequence>
<accession>A0A084JGQ7</accession>
<feature type="DNA-binding region" description="H-T-H motif" evidence="2">
    <location>
        <begin position="31"/>
        <end position="50"/>
    </location>
</feature>
<evidence type="ECO:0000259" key="3">
    <source>
        <dbReference type="PROSITE" id="PS50977"/>
    </source>
</evidence>
<keyword evidence="5" id="KW-1185">Reference proteome</keyword>
<dbReference type="InterPro" id="IPR036271">
    <property type="entry name" value="Tet_transcr_reg_TetR-rel_C_sf"/>
</dbReference>
<gene>
    <name evidence="4" type="ORF">IO99_03170</name>
</gene>
<dbReference type="RefSeq" id="WP_035130118.1">
    <property type="nucleotide sequence ID" value="NZ_JPMD01000004.1"/>
</dbReference>
<evidence type="ECO:0000313" key="5">
    <source>
        <dbReference type="Proteomes" id="UP000028542"/>
    </source>
</evidence>
<dbReference type="InterPro" id="IPR009057">
    <property type="entry name" value="Homeodomain-like_sf"/>
</dbReference>
<comment type="caution">
    <text evidence="4">The sequence shown here is derived from an EMBL/GenBank/DDBJ whole genome shotgun (WGS) entry which is preliminary data.</text>
</comment>
<dbReference type="SUPFAM" id="SSF46689">
    <property type="entry name" value="Homeodomain-like"/>
    <property type="match status" value="1"/>
</dbReference>
<dbReference type="InterPro" id="IPR001647">
    <property type="entry name" value="HTH_TetR"/>
</dbReference>
<organism evidence="4 5">
    <name type="scientific">Clostridium sulfidigenes</name>
    <dbReference type="NCBI Taxonomy" id="318464"/>
    <lineage>
        <taxon>Bacteria</taxon>
        <taxon>Bacillati</taxon>
        <taxon>Bacillota</taxon>
        <taxon>Clostridia</taxon>
        <taxon>Eubacteriales</taxon>
        <taxon>Clostridiaceae</taxon>
        <taxon>Clostridium</taxon>
    </lineage>
</organism>
<dbReference type="Pfam" id="PF00440">
    <property type="entry name" value="TetR_N"/>
    <property type="match status" value="1"/>
</dbReference>
<name>A0A084JGQ7_9CLOT</name>
<feature type="domain" description="HTH tetR-type" evidence="3">
    <location>
        <begin position="8"/>
        <end position="68"/>
    </location>
</feature>
<dbReference type="EMBL" id="JPMD01000004">
    <property type="protein sequence ID" value="KEZ88141.1"/>
    <property type="molecule type" value="Genomic_DNA"/>
</dbReference>
<dbReference type="SUPFAM" id="SSF48498">
    <property type="entry name" value="Tetracyclin repressor-like, C-terminal domain"/>
    <property type="match status" value="1"/>
</dbReference>